<protein>
    <submittedName>
        <fullName evidence="1">Uncharacterized protein</fullName>
    </submittedName>
</protein>
<keyword evidence="2" id="KW-1185">Reference proteome</keyword>
<accession>A0ABR6F2E7</accession>
<organism evidence="1 2">
    <name type="scientific">Pedobacter gandavensis</name>
    <dbReference type="NCBI Taxonomy" id="2679963"/>
    <lineage>
        <taxon>Bacteria</taxon>
        <taxon>Pseudomonadati</taxon>
        <taxon>Bacteroidota</taxon>
        <taxon>Sphingobacteriia</taxon>
        <taxon>Sphingobacteriales</taxon>
        <taxon>Sphingobacteriaceae</taxon>
        <taxon>Pedobacter</taxon>
    </lineage>
</organism>
<comment type="caution">
    <text evidence="1">The sequence shown here is derived from an EMBL/GenBank/DDBJ whole genome shotgun (WGS) entry which is preliminary data.</text>
</comment>
<reference evidence="1 2" key="1">
    <citation type="submission" date="2019-11" db="EMBL/GenBank/DDBJ databases">
        <title>Description of Pedobacter sp. LMG 31462T.</title>
        <authorList>
            <person name="Carlier A."/>
            <person name="Qi S."/>
            <person name="Vandamme P."/>
        </authorList>
    </citation>
    <scope>NUCLEOTIDE SEQUENCE [LARGE SCALE GENOMIC DNA]</scope>
    <source>
        <strain evidence="1 2">LMG 31462</strain>
    </source>
</reference>
<dbReference type="RefSeq" id="WP_182961644.1">
    <property type="nucleotide sequence ID" value="NZ_WNXC01000011.1"/>
</dbReference>
<dbReference type="Proteomes" id="UP000636110">
    <property type="component" value="Unassembled WGS sequence"/>
</dbReference>
<evidence type="ECO:0000313" key="1">
    <source>
        <dbReference type="EMBL" id="MBB2151675.1"/>
    </source>
</evidence>
<gene>
    <name evidence="1" type="ORF">GM920_22440</name>
</gene>
<name>A0ABR6F2E7_9SPHI</name>
<evidence type="ECO:0000313" key="2">
    <source>
        <dbReference type="Proteomes" id="UP000636110"/>
    </source>
</evidence>
<dbReference type="EMBL" id="WNXC01000011">
    <property type="protein sequence ID" value="MBB2151675.1"/>
    <property type="molecule type" value="Genomic_DNA"/>
</dbReference>
<proteinExistence type="predicted"/>
<sequence length="145" mass="16990">MSKQLYDQIAGILRRAELANQYYQTESLIWNIDPDHTAHQEMRTTLEEIYQVRIPLTIVSMMKAIELPGINNLILHEVLHPDLQIVQPAYGITPTLYHMEEYKSVWLAQLKTDEKPELTHYINDLRRFVLQFENLLGDLEESVAL</sequence>